<dbReference type="GO" id="GO:0005576">
    <property type="term" value="C:extracellular region"/>
    <property type="evidence" value="ECO:0007669"/>
    <property type="project" value="UniProtKB-SubCell"/>
</dbReference>
<evidence type="ECO:0000313" key="15">
    <source>
        <dbReference type="EMBL" id="PKA45979.1"/>
    </source>
</evidence>
<evidence type="ECO:0000313" key="16">
    <source>
        <dbReference type="Proteomes" id="UP000236161"/>
    </source>
</evidence>
<dbReference type="InterPro" id="IPR037045">
    <property type="entry name" value="S8pro/Inhibitor_I9_sf"/>
</dbReference>
<dbReference type="Gene3D" id="3.50.30.30">
    <property type="match status" value="1"/>
</dbReference>
<feature type="chain" id="PRO_5014179147" evidence="10">
    <location>
        <begin position="25"/>
        <end position="772"/>
    </location>
</feature>
<dbReference type="EMBL" id="KZ454627">
    <property type="protein sequence ID" value="PKA45979.1"/>
    <property type="molecule type" value="Genomic_DNA"/>
</dbReference>
<proteinExistence type="inferred from homology"/>
<gene>
    <name evidence="15" type="primary">SDD1</name>
    <name evidence="15" type="ORF">AXF42_Ash019740</name>
</gene>
<keyword evidence="3 9" id="KW-0645">Protease</keyword>
<dbReference type="Gene3D" id="2.60.40.2310">
    <property type="match status" value="1"/>
</dbReference>
<evidence type="ECO:0000256" key="7">
    <source>
        <dbReference type="ARBA" id="ARBA00023180"/>
    </source>
</evidence>
<keyword evidence="7" id="KW-0325">Glycoprotein</keyword>
<dbReference type="FunFam" id="3.50.30.30:FF:000005">
    <property type="entry name" value="subtilisin-like protease SBT1.5"/>
    <property type="match status" value="1"/>
</dbReference>
<feature type="domain" description="PA" evidence="12">
    <location>
        <begin position="391"/>
        <end position="471"/>
    </location>
</feature>
<dbReference type="PROSITE" id="PS51892">
    <property type="entry name" value="SUBTILASE"/>
    <property type="match status" value="1"/>
</dbReference>
<feature type="active site" description="Charge relay system" evidence="8 9">
    <location>
        <position position="553"/>
    </location>
</feature>
<dbReference type="InterPro" id="IPR041469">
    <property type="entry name" value="Subtilisin-like_FN3"/>
</dbReference>
<dbReference type="Pfam" id="PF05922">
    <property type="entry name" value="Inhibitor_I9"/>
    <property type="match status" value="1"/>
</dbReference>
<dbReference type="PROSITE" id="PS00136">
    <property type="entry name" value="SUBTILASE_ASP"/>
    <property type="match status" value="1"/>
</dbReference>
<keyword evidence="4 10" id="KW-0732">Signal</keyword>
<dbReference type="InterPro" id="IPR000209">
    <property type="entry name" value="Peptidase_S8/S53_dom"/>
</dbReference>
<dbReference type="InterPro" id="IPR034197">
    <property type="entry name" value="Peptidases_S8_3"/>
</dbReference>
<keyword evidence="6 9" id="KW-0720">Serine protease</keyword>
<evidence type="ECO:0000256" key="5">
    <source>
        <dbReference type="ARBA" id="ARBA00022801"/>
    </source>
</evidence>
<accession>A0A2H9ZRR6</accession>
<protein>
    <submittedName>
        <fullName evidence="15">Subtilisin-like protease SDD1</fullName>
    </submittedName>
</protein>
<keyword evidence="5 9" id="KW-0378">Hydrolase</keyword>
<dbReference type="InterPro" id="IPR003137">
    <property type="entry name" value="PA_domain"/>
</dbReference>
<dbReference type="Pfam" id="PF02225">
    <property type="entry name" value="PA"/>
    <property type="match status" value="1"/>
</dbReference>
<dbReference type="InterPro" id="IPR023827">
    <property type="entry name" value="Peptidase_S8_Asp-AS"/>
</dbReference>
<dbReference type="SUPFAM" id="SSF52743">
    <property type="entry name" value="Subtilisin-like"/>
    <property type="match status" value="1"/>
</dbReference>
<comment type="subcellular location">
    <subcellularLocation>
        <location evidence="1">Secreted</location>
    </subcellularLocation>
</comment>
<evidence type="ECO:0000256" key="3">
    <source>
        <dbReference type="ARBA" id="ARBA00022670"/>
    </source>
</evidence>
<sequence length="772" mass="80447">MLSPLLTIILLLCTSSSAPPLAHGRNIPAAGAGGPAAGDDQHLKTYIVHFDHHDPEIQEDSLIINRLLNNMSTSTQPRILYSYNKVINGFAVRLTQAQLSLIRAKPGFLHAFPDAFLPLATTHTPQFLGLEAYAAGGFWNQSGFGRGIIVAVLDTGILPDHPSFNADGIPPPPSRWKGRCEFANYVSNSVCNNKLIGARSFVQGAKALIASKGLDLSSAASPPLDTIGHGTHTASTAVGRIIGKVSALNNAAGTAAGMAPEAHLAIYKICTESGCAASDILAALDAAVEDGADVLSLSLGAVSPLSFDNDVVAIGTLAAVEKGIFVSLAAGNNGPSESQLSNDAPWMLTVGASTMDRVIRTSVKLGNGEEYEGESMQFQSDSNIVASESPPLVYLPAANFCSSFNNSDVKGKIVVCDRGAGFIGIQQGAAVKAAGGAGMILAGAETDGYTTLAEAHVLPASQVSFADAMKIKAYINSTSSPTAAIIPRGTLIGEGFPAPMVASFSSRGPSLRSKGILKPDIIGPGVNVLAGWPSLPIGPSGTPSLFNVFSGTSMSTPHLSGIAALLKSAHPSWTPAMIRSAIITTAGDTNTAGKPIADEQLKDADFFSKGAGQVNPNKANNPGFVYDIQPDDYIAYMCGLNYTDKQVTTVARRTVNCSSIQSILGAELNYPSFSVEMRASFTRKVSRTATNVGQSSATYSVEVVAPAGIEVVVSPTELTFSEADQKLSYTVEFISSGGSKSANKYEEGCLRWVSSDKVIRVTSPISITMIDL</sequence>
<evidence type="ECO:0000256" key="4">
    <source>
        <dbReference type="ARBA" id="ARBA00022729"/>
    </source>
</evidence>
<feature type="domain" description="Peptidase S8/S53" evidence="11">
    <location>
        <begin position="145"/>
        <end position="590"/>
    </location>
</feature>
<feature type="domain" description="Inhibitor I9" evidence="13">
    <location>
        <begin position="45"/>
        <end position="119"/>
    </location>
</feature>
<evidence type="ECO:0000256" key="10">
    <source>
        <dbReference type="SAM" id="SignalP"/>
    </source>
</evidence>
<evidence type="ECO:0000259" key="14">
    <source>
        <dbReference type="Pfam" id="PF17766"/>
    </source>
</evidence>
<organism evidence="15 16">
    <name type="scientific">Apostasia shenzhenica</name>
    <dbReference type="NCBI Taxonomy" id="1088818"/>
    <lineage>
        <taxon>Eukaryota</taxon>
        <taxon>Viridiplantae</taxon>
        <taxon>Streptophyta</taxon>
        <taxon>Embryophyta</taxon>
        <taxon>Tracheophyta</taxon>
        <taxon>Spermatophyta</taxon>
        <taxon>Magnoliopsida</taxon>
        <taxon>Liliopsida</taxon>
        <taxon>Asparagales</taxon>
        <taxon>Orchidaceae</taxon>
        <taxon>Apostasioideae</taxon>
        <taxon>Apostasia</taxon>
    </lineage>
</organism>
<feature type="active site" description="Charge relay system" evidence="8 9">
    <location>
        <position position="154"/>
    </location>
</feature>
<evidence type="ECO:0000256" key="9">
    <source>
        <dbReference type="PROSITE-ProRule" id="PRU01240"/>
    </source>
</evidence>
<dbReference type="AlphaFoldDB" id="A0A2H9ZRR6"/>
<dbReference type="Proteomes" id="UP000236161">
    <property type="component" value="Unassembled WGS sequence"/>
</dbReference>
<dbReference type="PANTHER" id="PTHR10795">
    <property type="entry name" value="PROPROTEIN CONVERTASE SUBTILISIN/KEXIN"/>
    <property type="match status" value="1"/>
</dbReference>
<evidence type="ECO:0000259" key="13">
    <source>
        <dbReference type="Pfam" id="PF05922"/>
    </source>
</evidence>
<evidence type="ECO:0000259" key="11">
    <source>
        <dbReference type="Pfam" id="PF00082"/>
    </source>
</evidence>
<comment type="similarity">
    <text evidence="2 9">Belongs to the peptidase S8 family.</text>
</comment>
<dbReference type="InterPro" id="IPR045051">
    <property type="entry name" value="SBT"/>
</dbReference>
<dbReference type="FunFam" id="3.40.50.200:FF:000006">
    <property type="entry name" value="Subtilisin-like protease SBT1.5"/>
    <property type="match status" value="1"/>
</dbReference>
<evidence type="ECO:0000256" key="1">
    <source>
        <dbReference type="ARBA" id="ARBA00004613"/>
    </source>
</evidence>
<feature type="signal peptide" evidence="10">
    <location>
        <begin position="1"/>
        <end position="24"/>
    </location>
</feature>
<evidence type="ECO:0000256" key="8">
    <source>
        <dbReference type="PIRSR" id="PIRSR615500-1"/>
    </source>
</evidence>
<evidence type="ECO:0000256" key="2">
    <source>
        <dbReference type="ARBA" id="ARBA00011073"/>
    </source>
</evidence>
<reference evidence="15 16" key="1">
    <citation type="journal article" date="2017" name="Nature">
        <title>The Apostasia genome and the evolution of orchids.</title>
        <authorList>
            <person name="Zhang G.Q."/>
            <person name="Liu K.W."/>
            <person name="Li Z."/>
            <person name="Lohaus R."/>
            <person name="Hsiao Y.Y."/>
            <person name="Niu S.C."/>
            <person name="Wang J.Y."/>
            <person name="Lin Y.C."/>
            <person name="Xu Q."/>
            <person name="Chen L.J."/>
            <person name="Yoshida K."/>
            <person name="Fujiwara S."/>
            <person name="Wang Z.W."/>
            <person name="Zhang Y.Q."/>
            <person name="Mitsuda N."/>
            <person name="Wang M."/>
            <person name="Liu G.H."/>
            <person name="Pecoraro L."/>
            <person name="Huang H.X."/>
            <person name="Xiao X.J."/>
            <person name="Lin M."/>
            <person name="Wu X.Y."/>
            <person name="Wu W.L."/>
            <person name="Chen Y.Y."/>
            <person name="Chang S.B."/>
            <person name="Sakamoto S."/>
            <person name="Ohme-Takagi M."/>
            <person name="Yagi M."/>
            <person name="Zeng S.J."/>
            <person name="Shen C.Y."/>
            <person name="Yeh C.M."/>
            <person name="Luo Y.B."/>
            <person name="Tsai W.C."/>
            <person name="Van de Peer Y."/>
            <person name="Liu Z.J."/>
        </authorList>
    </citation>
    <scope>NUCLEOTIDE SEQUENCE [LARGE SCALE GENOMIC DNA]</scope>
    <source>
        <strain evidence="16">cv. Shenzhen</strain>
        <tissue evidence="15">Stem</tissue>
    </source>
</reference>
<dbReference type="CDD" id="cd02120">
    <property type="entry name" value="PA_subtilisin_like"/>
    <property type="match status" value="1"/>
</dbReference>
<dbReference type="Pfam" id="PF17766">
    <property type="entry name" value="fn3_6"/>
    <property type="match status" value="1"/>
</dbReference>
<keyword evidence="16" id="KW-1185">Reference proteome</keyword>
<dbReference type="InterPro" id="IPR036852">
    <property type="entry name" value="Peptidase_S8/S53_dom_sf"/>
</dbReference>
<feature type="domain" description="Subtilisin-like protease fibronectin type-III" evidence="14">
    <location>
        <begin position="667"/>
        <end position="767"/>
    </location>
</feature>
<evidence type="ECO:0000256" key="6">
    <source>
        <dbReference type="ARBA" id="ARBA00022825"/>
    </source>
</evidence>
<dbReference type="GO" id="GO:0004252">
    <property type="term" value="F:serine-type endopeptidase activity"/>
    <property type="evidence" value="ECO:0007669"/>
    <property type="project" value="UniProtKB-UniRule"/>
</dbReference>
<dbReference type="Gene3D" id="3.40.50.200">
    <property type="entry name" value="Peptidase S8/S53 domain"/>
    <property type="match status" value="1"/>
</dbReference>
<dbReference type="Gene3D" id="3.30.70.80">
    <property type="entry name" value="Peptidase S8 propeptide/proteinase inhibitor I9"/>
    <property type="match status" value="1"/>
</dbReference>
<dbReference type="Pfam" id="PF00082">
    <property type="entry name" value="Peptidase_S8"/>
    <property type="match status" value="1"/>
</dbReference>
<dbReference type="CDD" id="cd04852">
    <property type="entry name" value="Peptidases_S8_3"/>
    <property type="match status" value="1"/>
</dbReference>
<dbReference type="PRINTS" id="PR00723">
    <property type="entry name" value="SUBTILISIN"/>
</dbReference>
<evidence type="ECO:0000259" key="12">
    <source>
        <dbReference type="Pfam" id="PF02225"/>
    </source>
</evidence>
<dbReference type="OrthoDB" id="206201at2759"/>
<name>A0A2H9ZRR6_9ASPA</name>
<feature type="active site" description="Charge relay system" evidence="8 9">
    <location>
        <position position="229"/>
    </location>
</feature>
<dbReference type="GO" id="GO:0006508">
    <property type="term" value="P:proteolysis"/>
    <property type="evidence" value="ECO:0007669"/>
    <property type="project" value="UniProtKB-KW"/>
</dbReference>
<dbReference type="InterPro" id="IPR010259">
    <property type="entry name" value="S8pro/Inhibitor_I9"/>
</dbReference>
<dbReference type="STRING" id="1088818.A0A2H9ZRR6"/>
<dbReference type="InterPro" id="IPR015500">
    <property type="entry name" value="Peptidase_S8_subtilisin-rel"/>
</dbReference>